<dbReference type="RefSeq" id="WP_076561566.1">
    <property type="nucleotide sequence ID" value="NZ_CP033929.1"/>
</dbReference>
<dbReference type="AlphaFoldDB" id="A0A381FB47"/>
<evidence type="ECO:0000313" key="1">
    <source>
        <dbReference type="EMBL" id="SIQ92195.1"/>
    </source>
</evidence>
<dbReference type="EMBL" id="FTMF01000010">
    <property type="protein sequence ID" value="SIQ92195.1"/>
    <property type="molecule type" value="Genomic_DNA"/>
</dbReference>
<keyword evidence="3" id="KW-1185">Reference proteome</keyword>
<organism evidence="2 4">
    <name type="scientific">Chryseobacterium indoltheticum</name>
    <dbReference type="NCBI Taxonomy" id="254"/>
    <lineage>
        <taxon>Bacteria</taxon>
        <taxon>Pseudomonadati</taxon>
        <taxon>Bacteroidota</taxon>
        <taxon>Flavobacteriia</taxon>
        <taxon>Flavobacteriales</taxon>
        <taxon>Weeksellaceae</taxon>
        <taxon>Chryseobacterium group</taxon>
        <taxon>Chryseobacterium</taxon>
    </lineage>
</organism>
<protein>
    <recommendedName>
        <fullName evidence="5">Glycosyl transferase</fullName>
    </recommendedName>
</protein>
<reference evidence="2 4" key="2">
    <citation type="submission" date="2018-06" db="EMBL/GenBank/DDBJ databases">
        <authorList>
            <consortium name="Pathogen Informatics"/>
            <person name="Doyle S."/>
        </authorList>
    </citation>
    <scope>NUCLEOTIDE SEQUENCE [LARGE SCALE GENOMIC DNA]</scope>
    <source>
        <strain evidence="2 4">NCTC13560</strain>
    </source>
</reference>
<dbReference type="Pfam" id="PF20330">
    <property type="entry name" value="DUF6625"/>
    <property type="match status" value="1"/>
</dbReference>
<evidence type="ECO:0008006" key="5">
    <source>
        <dbReference type="Google" id="ProtNLM"/>
    </source>
</evidence>
<dbReference type="KEGG" id="cil:EG358_08030"/>
<dbReference type="GeneID" id="303673646"/>
<accession>A0A381FB47</accession>
<evidence type="ECO:0000313" key="4">
    <source>
        <dbReference type="Proteomes" id="UP000255231"/>
    </source>
</evidence>
<gene>
    <name evidence="2" type="ORF">NCTC13560_02218</name>
    <name evidence="1" type="ORF">SAMN05421682_11038</name>
</gene>
<proteinExistence type="predicted"/>
<dbReference type="Proteomes" id="UP000185725">
    <property type="component" value="Unassembled WGS sequence"/>
</dbReference>
<name>A0A381FB47_9FLAO</name>
<dbReference type="OrthoDB" id="1910631at2"/>
<dbReference type="InterPro" id="IPR046733">
    <property type="entry name" value="DUF6625"/>
</dbReference>
<sequence length="278" mass="33499">MRAFDKIILITCWYGEYPWYLPYYLHSCSYNSNIDFIIITDNTDEVPNLPENVKIILKSLPEIISSTSEKLNFNINIDYPYKLCDFKPAYGFMFPELIKGYDFWGHCDLDIIYGDIRSFFTSELLENYDYLSVRHDYTTGCFGLYRNIDLMNNYFQKSKDYKKVFSESKHYCFDECSFAWDYLVDGSSIFDIETEIESFTHLMKQAELEKTVRTYFDFILMEGFEGHLKFEKGKIIYRNKYEAVMYHLFWLKKKFKPTTWPKKIPETYYISSTRIYFK</sequence>
<evidence type="ECO:0000313" key="2">
    <source>
        <dbReference type="EMBL" id="SUX43801.1"/>
    </source>
</evidence>
<evidence type="ECO:0000313" key="3">
    <source>
        <dbReference type="Proteomes" id="UP000185725"/>
    </source>
</evidence>
<dbReference type="Proteomes" id="UP000255231">
    <property type="component" value="Unassembled WGS sequence"/>
</dbReference>
<reference evidence="1 3" key="1">
    <citation type="submission" date="2017-01" db="EMBL/GenBank/DDBJ databases">
        <authorList>
            <person name="Varghese N."/>
            <person name="Submissions S."/>
        </authorList>
    </citation>
    <scope>NUCLEOTIDE SEQUENCE [LARGE SCALE GENOMIC DNA]</scope>
    <source>
        <strain evidence="1 3">ATCC 27950</strain>
    </source>
</reference>
<dbReference type="EMBL" id="UFVS01000001">
    <property type="protein sequence ID" value="SUX43801.1"/>
    <property type="molecule type" value="Genomic_DNA"/>
</dbReference>